<dbReference type="InterPro" id="IPR055290">
    <property type="entry name" value="At3g26010-like"/>
</dbReference>
<dbReference type="OrthoDB" id="1052291at2759"/>
<dbReference type="AlphaFoldDB" id="V4LSI7"/>
<evidence type="ECO:0000313" key="2">
    <source>
        <dbReference type="Proteomes" id="UP000030689"/>
    </source>
</evidence>
<organism evidence="1 2">
    <name type="scientific">Eutrema salsugineum</name>
    <name type="common">Saltwater cress</name>
    <name type="synonym">Sisymbrium salsugineum</name>
    <dbReference type="NCBI Taxonomy" id="72664"/>
    <lineage>
        <taxon>Eukaryota</taxon>
        <taxon>Viridiplantae</taxon>
        <taxon>Streptophyta</taxon>
        <taxon>Embryophyta</taxon>
        <taxon>Tracheophyta</taxon>
        <taxon>Spermatophyta</taxon>
        <taxon>Magnoliopsida</taxon>
        <taxon>eudicotyledons</taxon>
        <taxon>Gunneridae</taxon>
        <taxon>Pentapetalae</taxon>
        <taxon>rosids</taxon>
        <taxon>malvids</taxon>
        <taxon>Brassicales</taxon>
        <taxon>Brassicaceae</taxon>
        <taxon>Eutremeae</taxon>
        <taxon>Eutrema</taxon>
    </lineage>
</organism>
<accession>V4LSI7</accession>
<reference evidence="1 2" key="1">
    <citation type="journal article" date="2013" name="Front. Plant Sci.">
        <title>The Reference Genome of the Halophytic Plant Eutrema salsugineum.</title>
        <authorList>
            <person name="Yang R."/>
            <person name="Jarvis D.E."/>
            <person name="Chen H."/>
            <person name="Beilstein M.A."/>
            <person name="Grimwood J."/>
            <person name="Jenkins J."/>
            <person name="Shu S."/>
            <person name="Prochnik S."/>
            <person name="Xin M."/>
            <person name="Ma C."/>
            <person name="Schmutz J."/>
            <person name="Wing R.A."/>
            <person name="Mitchell-Olds T."/>
            <person name="Schumaker K.S."/>
            <person name="Wang X."/>
        </authorList>
    </citation>
    <scope>NUCLEOTIDE SEQUENCE [LARGE SCALE GENOMIC DNA]</scope>
</reference>
<protein>
    <recommendedName>
        <fullName evidence="3">F-box associated domain-containing protein</fullName>
    </recommendedName>
</protein>
<dbReference type="eggNOG" id="ENOG502R8HY">
    <property type="taxonomic scope" value="Eukaryota"/>
</dbReference>
<dbReference type="Proteomes" id="UP000030689">
    <property type="component" value="Unassembled WGS sequence"/>
</dbReference>
<proteinExistence type="predicted"/>
<evidence type="ECO:0000313" key="1">
    <source>
        <dbReference type="EMBL" id="ESQ42843.1"/>
    </source>
</evidence>
<dbReference type="Gramene" id="ESQ42843">
    <property type="protein sequence ID" value="ESQ42843"/>
    <property type="gene ID" value="EUTSA_v10015397mg"/>
</dbReference>
<dbReference type="KEGG" id="eus:EUTSA_v10015397mg"/>
<dbReference type="PANTHER" id="PTHR35546:SF130">
    <property type="entry name" value="EXPRESSED PROTEIN"/>
    <property type="match status" value="1"/>
</dbReference>
<dbReference type="EMBL" id="KI517464">
    <property type="protein sequence ID" value="ESQ42843.1"/>
    <property type="molecule type" value="Genomic_DNA"/>
</dbReference>
<evidence type="ECO:0008006" key="3">
    <source>
        <dbReference type="Google" id="ProtNLM"/>
    </source>
</evidence>
<keyword evidence="2" id="KW-1185">Reference proteome</keyword>
<dbReference type="OMA" id="IQLVCYP"/>
<sequence>MQWTRLPKTDYDYSLVTPVIGLLGNVSEGRYHVIKLSGSTPSQLRLRVFDSKRGKWRDRCIEHQPWSQFAWCPTQCQGLAFNGALHWLAQDGPIVAYNPNFRRKECIFIHRIQEMRHASYGADAVVSETLTVSDGHLRIIQLVCYPLITSGHHLSIWTLVDYKQSIWKQEHDPTYFSDMASDLTWIQDYMRGYKLETAYQHNISFFMRPHPGENSRQQIICPQPLYCHPNNPLVVYLYLPESIVSLDVATKKLRLITRVRKNRVMGGSYWNRYDKVIPMTLVLDPSLVPDHERVLLPPS</sequence>
<dbReference type="PANTHER" id="PTHR35546">
    <property type="entry name" value="F-BOX PROTEIN INTERACTION DOMAIN PROTEIN-RELATED"/>
    <property type="match status" value="1"/>
</dbReference>
<name>V4LSI7_EUTSA</name>
<gene>
    <name evidence="1" type="ORF">EUTSA_v10015397mg</name>
</gene>